<evidence type="ECO:0000313" key="3">
    <source>
        <dbReference type="Proteomes" id="UP001066276"/>
    </source>
</evidence>
<feature type="region of interest" description="Disordered" evidence="1">
    <location>
        <begin position="105"/>
        <end position="156"/>
    </location>
</feature>
<sequence length="156" mass="16633">MTADDACVSNVVGVVDVLQVGRYFRGELVLQGGGQWRSVPYREDSTSIAAPWSARRRREKGGCGEQSLVQRRLLLPGAPRRALKSVVSSDRGLQVQVCCPLAGGAAGVTAPERRDLASVPRPEDRRTGSQADRKSGNLAAISSSVSSAPTRQQFQG</sequence>
<gene>
    <name evidence="2" type="ORF">NDU88_001526</name>
</gene>
<dbReference type="AlphaFoldDB" id="A0AAV7ML59"/>
<accession>A0AAV7ML59</accession>
<protein>
    <submittedName>
        <fullName evidence="2">Uncharacterized protein</fullName>
    </submittedName>
</protein>
<feature type="compositionally biased region" description="Polar residues" evidence="1">
    <location>
        <begin position="140"/>
        <end position="156"/>
    </location>
</feature>
<evidence type="ECO:0000313" key="2">
    <source>
        <dbReference type="EMBL" id="KAJ1104111.1"/>
    </source>
</evidence>
<feature type="compositionally biased region" description="Basic and acidic residues" evidence="1">
    <location>
        <begin position="111"/>
        <end position="135"/>
    </location>
</feature>
<reference evidence="2" key="1">
    <citation type="journal article" date="2022" name="bioRxiv">
        <title>Sequencing and chromosome-scale assembly of the giantPleurodeles waltlgenome.</title>
        <authorList>
            <person name="Brown T."/>
            <person name="Elewa A."/>
            <person name="Iarovenko S."/>
            <person name="Subramanian E."/>
            <person name="Araus A.J."/>
            <person name="Petzold A."/>
            <person name="Susuki M."/>
            <person name="Suzuki K.-i.T."/>
            <person name="Hayashi T."/>
            <person name="Toyoda A."/>
            <person name="Oliveira C."/>
            <person name="Osipova E."/>
            <person name="Leigh N.D."/>
            <person name="Simon A."/>
            <person name="Yun M.H."/>
        </authorList>
    </citation>
    <scope>NUCLEOTIDE SEQUENCE</scope>
    <source>
        <strain evidence="2">20211129_DDA</strain>
        <tissue evidence="2">Liver</tissue>
    </source>
</reference>
<evidence type="ECO:0000256" key="1">
    <source>
        <dbReference type="SAM" id="MobiDB-lite"/>
    </source>
</evidence>
<organism evidence="2 3">
    <name type="scientific">Pleurodeles waltl</name>
    <name type="common">Iberian ribbed newt</name>
    <dbReference type="NCBI Taxonomy" id="8319"/>
    <lineage>
        <taxon>Eukaryota</taxon>
        <taxon>Metazoa</taxon>
        <taxon>Chordata</taxon>
        <taxon>Craniata</taxon>
        <taxon>Vertebrata</taxon>
        <taxon>Euteleostomi</taxon>
        <taxon>Amphibia</taxon>
        <taxon>Batrachia</taxon>
        <taxon>Caudata</taxon>
        <taxon>Salamandroidea</taxon>
        <taxon>Salamandridae</taxon>
        <taxon>Pleurodelinae</taxon>
        <taxon>Pleurodeles</taxon>
    </lineage>
</organism>
<keyword evidence="3" id="KW-1185">Reference proteome</keyword>
<dbReference type="EMBL" id="JANPWB010000013">
    <property type="protein sequence ID" value="KAJ1104111.1"/>
    <property type="molecule type" value="Genomic_DNA"/>
</dbReference>
<proteinExistence type="predicted"/>
<name>A0AAV7ML59_PLEWA</name>
<comment type="caution">
    <text evidence="2">The sequence shown here is derived from an EMBL/GenBank/DDBJ whole genome shotgun (WGS) entry which is preliminary data.</text>
</comment>
<dbReference type="Proteomes" id="UP001066276">
    <property type="component" value="Chromosome 9"/>
</dbReference>